<dbReference type="InterPro" id="IPR010071">
    <property type="entry name" value="AA_adenyl_dom"/>
</dbReference>
<dbReference type="PANTHER" id="PTHR45527:SF1">
    <property type="entry name" value="FATTY ACID SYNTHASE"/>
    <property type="match status" value="1"/>
</dbReference>
<dbReference type="GO" id="GO:0004467">
    <property type="term" value="F:long-chain fatty acid-CoA ligase activity"/>
    <property type="evidence" value="ECO:0007669"/>
    <property type="project" value="UniProtKB-EC"/>
</dbReference>
<dbReference type="Pfam" id="PF13193">
    <property type="entry name" value="AMP-binding_C"/>
    <property type="match status" value="2"/>
</dbReference>
<evidence type="ECO:0000256" key="7">
    <source>
        <dbReference type="SAM" id="MobiDB-lite"/>
    </source>
</evidence>
<sequence length="1907" mass="218434">MVERIANKDKVIAANERIKEREFWLENLSGELADCHFPYDYRTLNKQVNLSNVSIKLKEELSEKILKLANGSDLQLHMVLTAGLTLLLNKYTRLQDICIGTPVLKQDSDTNLINTLLVLRYGLGEHMTFRQILQHVSTVMVNALEHQNFPLESLQPVLSNYLPEGRNYPFRTAILLEEIQDLNYLSESNAEIIFSFRQVNGCIEGDMYFNEHLYKTSTVTRFGHHFIDLLEQALLQPNTPHIELDWVSDNDVRELITFNQTELDYPHHLPVIQLFEEQVMHNPNKLAVSDDKREITYAQLKEKVDLVASSLHKKGIGKGHIVGLMMDRSIDAVIAMLGILKSGAAYLPINIYLPYKRIEAMLKECKSPLCIVKPEVISEDFTREIQDCSMVSFNELLETELVSFPSVSTPYDLAYVIFTSGTTGNPKGIMVENRSVVNLIFGLKNEIYDKYSSSMRIGLVSPFEFDASVQNMFGALLLGNSLFIVPEEARTDGQKLINFYQEKQINIADGTPMHLRLLTNFIDEEVEYSFKHFIIAGEELPPKLARKFLGLFNENCRPNLTNAYGPTETTVDSTCYHVQHAELEFMNQLPIGRPLANQKVYIMGDNQQLQPVGIPGELCISGEGLARGYLNQPKLTMDKFVPIQINKEGSSIIDDKVYRTGDLARWLPDGNLEYLGRMDDQVKIRGLRIELGEIEKQLLRYPEIGEAIVITRKKEGEDAPVLCAYVVMNSSSKVEEVRQFLREYLPFYMIPAYIIPIEQFPISSNGKIDRKALPDPIWEQSTALFIEPRNEIEQMLSEIWKVVLGIEKIGVNDNFFELGGNSLQITSVVSHIYKRLGVDVPIREMFQRPTIMLLAEYIEKYEGKKNYSQIEIVPDREFYQASSSQKRLYILNRFAGIGTAYNIPGAMLIEGEFDFIKAEQCVKELVERHESLRTSFQFIKGEPVQFIHGGLDIRIEHLYKSDRSTIEELIQEFVRPFQLDRAPLMRVGLMKLEFNQYLLLFDLHHIIADGVSLAKLEKEFIDLYSGKALEPIKIQYKDYANWQTNRLHDEGLKEIEEYWVDKFKGELPILMFPTDKPRGLNQTFEGDRLVFHLTPELSNKLKSFADEREATLYMVLLSSLNIVLHVYTQQEDIIVGSPIAGRIHHDLEPIIGMFVNTLPMRNHPKAEKTIIQFLNEVKENALEAFQYQEYPFDELVNKLDMAYHTNRNPVFDVMLVMQNIGRTSEKIKDITFKSYEIKHQASKVDMSIEVFPEEEGLRLELEYATGLYYPQTIERFMMHFINTLEWMVANPEAKIEDVNVLSKSESTRMLNELNNTKLDFTQGKLVHQFFEDQVENKPEEIAVISNDVSYSYSYINNRANQLARFLRQKGVDQETRIGIVVERSVEMIIAIFAVLKSGAAYVPIDPEYPKRRMEHILEDCNPQFVLTESKYVGEIPFVGEIIDLKQENLYVGDTSNLEVTGKPNNLAYILYTSGSTGRPKGVMIEHCSIVNFLFSMTHLYPMDESDTYLLKTPYIFDVSVLELFGWTIVGSKLVIMENGEHRNPRAILRTIDKYDVKLLNFVPSMFRAFVNTLNNENCQVLNKVKYILLAGEALTHEVVNKFKKHRLSTQIENMYGPTEATVIASTFSLQESKNYNTIPIGKPIPNVRLYILNQKQRLQPIGAVGELYIAGEGLARGYVNQMRLTEEKFLPDPFVKGEKMYRTGDLSRWLPDGNIEFLGRNDEQLKIRGYRIEPGEILDALSSHHAIKEAVIVDIQDEDGQKKLVAYFVAKSLVSISDLKLHLAKLVPSYMIPTFFVEVENIPLTPSGKVDRHSLPSPRSLPKNEEESMMSPSNELESRLVEIWKSILKIEAVGVEDDFFDLGGNSLLAIELDLALENENLNTDDLVAYTKRNIKQLAAYIAEKKNN</sequence>
<reference evidence="9 10" key="1">
    <citation type="submission" date="2015-04" db="EMBL/GenBank/DDBJ databases">
        <title>Draft Genome Sequences of Eight Spore-Forming Food Isolates of Bacillus cereus Genome sequencing.</title>
        <authorList>
            <person name="Krawcyk A.O."/>
            <person name="de Jong A."/>
            <person name="Eijlander R.T."/>
            <person name="Berendsen E.M."/>
            <person name="Holsappel S."/>
            <person name="Wells-Bennik M."/>
            <person name="Kuipers O.P."/>
        </authorList>
    </citation>
    <scope>NUCLEOTIDE SEQUENCE [LARGE SCALE GENOMIC DNA]</scope>
    <source>
        <strain evidence="9 10">B4077</strain>
    </source>
</reference>
<dbReference type="Gene3D" id="3.30.300.30">
    <property type="match status" value="2"/>
</dbReference>
<comment type="caution">
    <text evidence="9">The sequence shown here is derived from an EMBL/GenBank/DDBJ whole genome shotgun (WGS) entry which is preliminary data.</text>
</comment>
<feature type="domain" description="Carrier" evidence="8">
    <location>
        <begin position="787"/>
        <end position="862"/>
    </location>
</feature>
<dbReference type="PROSITE" id="PS00455">
    <property type="entry name" value="AMP_BINDING"/>
    <property type="match status" value="2"/>
</dbReference>
<keyword evidence="9" id="KW-0436">Ligase</keyword>
<evidence type="ECO:0000256" key="4">
    <source>
        <dbReference type="ARBA" id="ARBA00022553"/>
    </source>
</evidence>
<dbReference type="Gene3D" id="1.10.1200.10">
    <property type="entry name" value="ACP-like"/>
    <property type="match status" value="2"/>
</dbReference>
<dbReference type="PATRIC" id="fig|1396.428.peg.4639"/>
<dbReference type="FunFam" id="3.30.300.30:FF:000010">
    <property type="entry name" value="Enterobactin synthetase component F"/>
    <property type="match status" value="1"/>
</dbReference>
<evidence type="ECO:0000259" key="8">
    <source>
        <dbReference type="PROSITE" id="PS50075"/>
    </source>
</evidence>
<dbReference type="Gene3D" id="3.30.559.10">
    <property type="entry name" value="Chloramphenicol acetyltransferase-like domain"/>
    <property type="match status" value="1"/>
</dbReference>
<dbReference type="CDD" id="cd05930">
    <property type="entry name" value="A_NRPS"/>
    <property type="match status" value="1"/>
</dbReference>
<keyword evidence="5" id="KW-0547">Nucleotide-binding</keyword>
<dbReference type="SUPFAM" id="SSF56801">
    <property type="entry name" value="Acetyl-CoA synthetase-like"/>
    <property type="match status" value="2"/>
</dbReference>
<dbReference type="PROSITE" id="PS50075">
    <property type="entry name" value="CARRIER"/>
    <property type="match status" value="2"/>
</dbReference>
<proteinExistence type="inferred from homology"/>
<dbReference type="InterPro" id="IPR025110">
    <property type="entry name" value="AMP-bd_C"/>
</dbReference>
<dbReference type="EMBL" id="LCYI01000022">
    <property type="protein sequence ID" value="KLA29479.1"/>
    <property type="molecule type" value="Genomic_DNA"/>
</dbReference>
<dbReference type="InterPro" id="IPR036736">
    <property type="entry name" value="ACP-like_sf"/>
</dbReference>
<evidence type="ECO:0000256" key="2">
    <source>
        <dbReference type="ARBA" id="ARBA00006432"/>
    </source>
</evidence>
<dbReference type="Gene3D" id="3.40.50.980">
    <property type="match status" value="4"/>
</dbReference>
<dbReference type="GO" id="GO:0005524">
    <property type="term" value="F:ATP binding"/>
    <property type="evidence" value="ECO:0007669"/>
    <property type="project" value="UniProtKB-KW"/>
</dbReference>
<keyword evidence="4" id="KW-0597">Phosphoprotein</keyword>
<dbReference type="NCBIfam" id="TIGR01733">
    <property type="entry name" value="AA-adenyl-dom"/>
    <property type="match status" value="2"/>
</dbReference>
<dbReference type="GO" id="GO:0043041">
    <property type="term" value="P:amino acid activation for nonribosomal peptide biosynthetic process"/>
    <property type="evidence" value="ECO:0007669"/>
    <property type="project" value="TreeGrafter"/>
</dbReference>
<feature type="region of interest" description="Disordered" evidence="7">
    <location>
        <begin position="1808"/>
        <end position="1833"/>
    </location>
</feature>
<dbReference type="InterPro" id="IPR000873">
    <property type="entry name" value="AMP-dep_synth/lig_dom"/>
</dbReference>
<evidence type="ECO:0000256" key="3">
    <source>
        <dbReference type="ARBA" id="ARBA00022450"/>
    </source>
</evidence>
<feature type="domain" description="Carrier" evidence="8">
    <location>
        <begin position="1831"/>
        <end position="1905"/>
    </location>
</feature>
<evidence type="ECO:0000313" key="9">
    <source>
        <dbReference type="EMBL" id="KLA29479.1"/>
    </source>
</evidence>
<dbReference type="EC" id="6.2.1.3" evidence="9"/>
<dbReference type="GO" id="GO:0044550">
    <property type="term" value="P:secondary metabolite biosynthetic process"/>
    <property type="evidence" value="ECO:0007669"/>
    <property type="project" value="UniProtKB-ARBA"/>
</dbReference>
<keyword evidence="3" id="KW-0596">Phosphopantetheine</keyword>
<organism evidence="9 10">
    <name type="scientific">Bacillus cereus</name>
    <dbReference type="NCBI Taxonomy" id="1396"/>
    <lineage>
        <taxon>Bacteria</taxon>
        <taxon>Bacillati</taxon>
        <taxon>Bacillota</taxon>
        <taxon>Bacilli</taxon>
        <taxon>Bacillales</taxon>
        <taxon>Bacillaceae</taxon>
        <taxon>Bacillus</taxon>
        <taxon>Bacillus cereus group</taxon>
    </lineage>
</organism>
<dbReference type="GO" id="GO:0008610">
    <property type="term" value="P:lipid biosynthetic process"/>
    <property type="evidence" value="ECO:0007669"/>
    <property type="project" value="UniProtKB-ARBA"/>
</dbReference>
<keyword evidence="6" id="KW-0067">ATP-binding</keyword>
<dbReference type="InterPro" id="IPR009081">
    <property type="entry name" value="PP-bd_ACP"/>
</dbReference>
<dbReference type="InterPro" id="IPR045851">
    <property type="entry name" value="AMP-bd_C_sf"/>
</dbReference>
<comment type="similarity">
    <text evidence="2">Belongs to the ATP-dependent AMP-binding enzyme family.</text>
</comment>
<dbReference type="Pfam" id="PF00550">
    <property type="entry name" value="PP-binding"/>
    <property type="match status" value="2"/>
</dbReference>
<evidence type="ECO:0000256" key="6">
    <source>
        <dbReference type="ARBA" id="ARBA00022840"/>
    </source>
</evidence>
<dbReference type="FunFam" id="3.40.50.12780:FF:000012">
    <property type="entry name" value="Non-ribosomal peptide synthetase"/>
    <property type="match status" value="1"/>
</dbReference>
<dbReference type="PANTHER" id="PTHR45527">
    <property type="entry name" value="NONRIBOSOMAL PEPTIDE SYNTHETASE"/>
    <property type="match status" value="1"/>
</dbReference>
<evidence type="ECO:0000256" key="1">
    <source>
        <dbReference type="ARBA" id="ARBA00001957"/>
    </source>
</evidence>
<dbReference type="NCBIfam" id="NF003417">
    <property type="entry name" value="PRK04813.1"/>
    <property type="match status" value="2"/>
</dbReference>
<accession>A0A0G8EZ77</accession>
<evidence type="ECO:0000256" key="5">
    <source>
        <dbReference type="ARBA" id="ARBA00022741"/>
    </source>
</evidence>
<comment type="cofactor">
    <cofactor evidence="1">
        <name>pantetheine 4'-phosphate</name>
        <dbReference type="ChEBI" id="CHEBI:47942"/>
    </cofactor>
</comment>
<dbReference type="Gene3D" id="3.30.559.30">
    <property type="entry name" value="Nonribosomal peptide synthetase, condensation domain"/>
    <property type="match status" value="2"/>
</dbReference>
<protein>
    <submittedName>
        <fullName evidence="9">Long-chain-fatty-acid--CoA ligase</fullName>
        <ecNumber evidence="9">6.2.1.3</ecNumber>
    </submittedName>
</protein>
<name>A0A0G8EZ77_BACCE</name>
<dbReference type="Gene3D" id="2.30.38.10">
    <property type="entry name" value="Luciferase, Domain 3"/>
    <property type="match status" value="2"/>
</dbReference>
<dbReference type="GO" id="GO:0005829">
    <property type="term" value="C:cytosol"/>
    <property type="evidence" value="ECO:0007669"/>
    <property type="project" value="TreeGrafter"/>
</dbReference>
<dbReference type="FunFam" id="3.40.50.980:FF:000001">
    <property type="entry name" value="Non-ribosomal peptide synthetase"/>
    <property type="match status" value="2"/>
</dbReference>
<dbReference type="SUPFAM" id="SSF47336">
    <property type="entry name" value="ACP-like"/>
    <property type="match status" value="2"/>
</dbReference>
<dbReference type="GO" id="GO:0031177">
    <property type="term" value="F:phosphopantetheine binding"/>
    <property type="evidence" value="ECO:0007669"/>
    <property type="project" value="TreeGrafter"/>
</dbReference>
<dbReference type="CDD" id="cd19531">
    <property type="entry name" value="LCL_NRPS-like"/>
    <property type="match status" value="1"/>
</dbReference>
<dbReference type="FunFam" id="1.10.1200.10:FF:000005">
    <property type="entry name" value="Nonribosomal peptide synthetase 1"/>
    <property type="match status" value="1"/>
</dbReference>
<evidence type="ECO:0000313" key="10">
    <source>
        <dbReference type="Proteomes" id="UP000035214"/>
    </source>
</evidence>
<dbReference type="InterPro" id="IPR023213">
    <property type="entry name" value="CAT-like_dom_sf"/>
</dbReference>
<dbReference type="FunFam" id="2.30.38.10:FF:000001">
    <property type="entry name" value="Non-ribosomal peptide synthetase PvdI"/>
    <property type="match status" value="1"/>
</dbReference>
<dbReference type="RefSeq" id="WP_046955347.1">
    <property type="nucleotide sequence ID" value="NZ_LCYI01000022.1"/>
</dbReference>
<dbReference type="Pfam" id="PF00501">
    <property type="entry name" value="AMP-binding"/>
    <property type="match status" value="2"/>
</dbReference>
<dbReference type="SUPFAM" id="SSF52777">
    <property type="entry name" value="CoA-dependent acyltransferases"/>
    <property type="match status" value="3"/>
</dbReference>
<gene>
    <name evidence="9" type="ORF">B4077_3539</name>
</gene>
<dbReference type="InterPro" id="IPR020845">
    <property type="entry name" value="AMP-binding_CS"/>
</dbReference>
<dbReference type="InterPro" id="IPR001242">
    <property type="entry name" value="Condensation_dom"/>
</dbReference>
<dbReference type="Pfam" id="PF00668">
    <property type="entry name" value="Condensation"/>
    <property type="match status" value="2"/>
</dbReference>
<dbReference type="Proteomes" id="UP000035214">
    <property type="component" value="Unassembled WGS sequence"/>
</dbReference>